<dbReference type="OrthoDB" id="972532at2759"/>
<protein>
    <submittedName>
        <fullName evidence="2">Uncharacterized protein</fullName>
    </submittedName>
</protein>
<keyword evidence="1" id="KW-1133">Transmembrane helix</keyword>
<name>A0A9P5XR77_9AGAR</name>
<evidence type="ECO:0000313" key="3">
    <source>
        <dbReference type="Proteomes" id="UP000807342"/>
    </source>
</evidence>
<reference evidence="2" key="1">
    <citation type="submission" date="2020-11" db="EMBL/GenBank/DDBJ databases">
        <authorList>
            <consortium name="DOE Joint Genome Institute"/>
            <person name="Ahrendt S."/>
            <person name="Riley R."/>
            <person name="Andreopoulos W."/>
            <person name="Labutti K."/>
            <person name="Pangilinan J."/>
            <person name="Ruiz-Duenas F.J."/>
            <person name="Barrasa J.M."/>
            <person name="Sanchez-Garcia M."/>
            <person name="Camarero S."/>
            <person name="Miyauchi S."/>
            <person name="Serrano A."/>
            <person name="Linde D."/>
            <person name="Babiker R."/>
            <person name="Drula E."/>
            <person name="Ayuso-Fernandez I."/>
            <person name="Pacheco R."/>
            <person name="Padilla G."/>
            <person name="Ferreira P."/>
            <person name="Barriuso J."/>
            <person name="Kellner H."/>
            <person name="Castanera R."/>
            <person name="Alfaro M."/>
            <person name="Ramirez L."/>
            <person name="Pisabarro A.G."/>
            <person name="Kuo A."/>
            <person name="Tritt A."/>
            <person name="Lipzen A."/>
            <person name="He G."/>
            <person name="Yan M."/>
            <person name="Ng V."/>
            <person name="Cullen D."/>
            <person name="Martin F."/>
            <person name="Rosso M.-N."/>
            <person name="Henrissat B."/>
            <person name="Hibbett D."/>
            <person name="Martinez A.T."/>
            <person name="Grigoriev I.V."/>
        </authorList>
    </citation>
    <scope>NUCLEOTIDE SEQUENCE</scope>
    <source>
        <strain evidence="2">MF-IS2</strain>
    </source>
</reference>
<feature type="transmembrane region" description="Helical" evidence="1">
    <location>
        <begin position="216"/>
        <end position="237"/>
    </location>
</feature>
<comment type="caution">
    <text evidence="2">The sequence shown here is derived from an EMBL/GenBank/DDBJ whole genome shotgun (WGS) entry which is preliminary data.</text>
</comment>
<accession>A0A9P5XR77</accession>
<dbReference type="EMBL" id="MU151055">
    <property type="protein sequence ID" value="KAF9454235.1"/>
    <property type="molecule type" value="Genomic_DNA"/>
</dbReference>
<evidence type="ECO:0000256" key="1">
    <source>
        <dbReference type="SAM" id="Phobius"/>
    </source>
</evidence>
<organism evidence="2 3">
    <name type="scientific">Macrolepiota fuliginosa MF-IS2</name>
    <dbReference type="NCBI Taxonomy" id="1400762"/>
    <lineage>
        <taxon>Eukaryota</taxon>
        <taxon>Fungi</taxon>
        <taxon>Dikarya</taxon>
        <taxon>Basidiomycota</taxon>
        <taxon>Agaricomycotina</taxon>
        <taxon>Agaricomycetes</taxon>
        <taxon>Agaricomycetidae</taxon>
        <taxon>Agaricales</taxon>
        <taxon>Agaricineae</taxon>
        <taxon>Agaricaceae</taxon>
        <taxon>Macrolepiota</taxon>
    </lineage>
</organism>
<keyword evidence="1" id="KW-0472">Membrane</keyword>
<sequence>MVDKEQVDILYEEIQTSFQVLNDKLGNLSKAVLRLTNVSSILRLIEGLRILLSPHSLTGDQDWRGLGKYLRNIALKTGEFQNGMVRLHGSMAEGLELQVCLDQLIREVKETGILGGIGETDHQAAEKTDSQTSSTSLTNIAVSTALPPLTTSVKDITEWDIQQAIERVGQKGIEKLAERIIRELDQLQPVLDTYVATCVPAIQEEQQESERFQNTMLTVTTLFSAVAATTLQMSISTGDTTPTMFAVNALWVSSLLFSVGALLNNFLYLAWLRFELRFKTPRHISQWIKWLPAAFLVLAIISFSAGLILFAFASHQAKPTIYFAIAATAITFIAVVGAGLFLVGYFFMRKSNKNVGAA</sequence>
<feature type="transmembrane region" description="Helical" evidence="1">
    <location>
        <begin position="249"/>
        <end position="272"/>
    </location>
</feature>
<keyword evidence="3" id="KW-1185">Reference proteome</keyword>
<feature type="transmembrane region" description="Helical" evidence="1">
    <location>
        <begin position="293"/>
        <end position="315"/>
    </location>
</feature>
<evidence type="ECO:0000313" key="2">
    <source>
        <dbReference type="EMBL" id="KAF9454235.1"/>
    </source>
</evidence>
<feature type="transmembrane region" description="Helical" evidence="1">
    <location>
        <begin position="321"/>
        <end position="347"/>
    </location>
</feature>
<dbReference type="Proteomes" id="UP000807342">
    <property type="component" value="Unassembled WGS sequence"/>
</dbReference>
<proteinExistence type="predicted"/>
<dbReference type="AlphaFoldDB" id="A0A9P5XR77"/>
<keyword evidence="1" id="KW-0812">Transmembrane</keyword>
<gene>
    <name evidence="2" type="ORF">P691DRAFT_770677</name>
</gene>